<dbReference type="Gene3D" id="1.10.260.40">
    <property type="entry name" value="lambda repressor-like DNA-binding domains"/>
    <property type="match status" value="1"/>
</dbReference>
<name>A0ABU2SEC4_9ACTN</name>
<dbReference type="CDD" id="cd00093">
    <property type="entry name" value="HTH_XRE"/>
    <property type="match status" value="1"/>
</dbReference>
<reference evidence="3" key="1">
    <citation type="submission" date="2023-07" db="EMBL/GenBank/DDBJ databases">
        <title>30 novel species of actinomycetes from the DSMZ collection.</title>
        <authorList>
            <person name="Nouioui I."/>
        </authorList>
    </citation>
    <scope>NUCLEOTIDE SEQUENCE [LARGE SCALE GENOMIC DNA]</scope>
    <source>
        <strain evidence="3">DSM 41886</strain>
    </source>
</reference>
<sequence>MSASVNTNALQILRDLGNELRNVRLAAGFASQVLAAKKLKCSQNKVSYIERGKRWPDDALLRRMFDLYGVEEPKRAEIKALIRAGKSIRKSWWEASEYREVFSGASMQLFPLEDAAERSLTHSGTYIPGLLQTRAYTTALVSFGQKDESARHREIFIDTRMKRQDVLTRQRPLILHATFLEAALRAVVGGPEVMREQLAQMRSAARRPNITLRVIPFAAGGPATLGAPFTLLDFPGPADNRSVAIRETSHSDEIMEEVATVRAMRRRFADLTKHAHSPEGTVHLIEEIEKELS</sequence>
<dbReference type="Proteomes" id="UP001183615">
    <property type="component" value="Unassembled WGS sequence"/>
</dbReference>
<dbReference type="InterPro" id="IPR043917">
    <property type="entry name" value="DUF5753"/>
</dbReference>
<feature type="domain" description="HTH cro/C1-type" evidence="1">
    <location>
        <begin position="19"/>
        <end position="75"/>
    </location>
</feature>
<dbReference type="InterPro" id="IPR001387">
    <property type="entry name" value="Cro/C1-type_HTH"/>
</dbReference>
<evidence type="ECO:0000313" key="3">
    <source>
        <dbReference type="Proteomes" id="UP001183615"/>
    </source>
</evidence>
<accession>A0ABU2SEC4</accession>
<comment type="caution">
    <text evidence="2">The sequence shown here is derived from an EMBL/GenBank/DDBJ whole genome shotgun (WGS) entry which is preliminary data.</text>
</comment>
<proteinExistence type="predicted"/>
<organism evidence="2 3">
    <name type="scientific">Streptomyces johnsoniae</name>
    <dbReference type="NCBI Taxonomy" id="3075532"/>
    <lineage>
        <taxon>Bacteria</taxon>
        <taxon>Bacillati</taxon>
        <taxon>Actinomycetota</taxon>
        <taxon>Actinomycetes</taxon>
        <taxon>Kitasatosporales</taxon>
        <taxon>Streptomycetaceae</taxon>
        <taxon>Streptomyces</taxon>
    </lineage>
</organism>
<dbReference type="SMART" id="SM00530">
    <property type="entry name" value="HTH_XRE"/>
    <property type="match status" value="1"/>
</dbReference>
<evidence type="ECO:0000259" key="1">
    <source>
        <dbReference type="SMART" id="SM00530"/>
    </source>
</evidence>
<protein>
    <submittedName>
        <fullName evidence="2">Helix-turn-helix transcriptional regulator</fullName>
    </submittedName>
</protein>
<gene>
    <name evidence="2" type="ORF">RM779_32710</name>
</gene>
<dbReference type="EMBL" id="JAVREV010000031">
    <property type="protein sequence ID" value="MDT0447321.1"/>
    <property type="molecule type" value="Genomic_DNA"/>
</dbReference>
<dbReference type="InterPro" id="IPR010982">
    <property type="entry name" value="Lambda_DNA-bd_dom_sf"/>
</dbReference>
<dbReference type="SUPFAM" id="SSF47413">
    <property type="entry name" value="lambda repressor-like DNA-binding domains"/>
    <property type="match status" value="1"/>
</dbReference>
<dbReference type="Pfam" id="PF19054">
    <property type="entry name" value="DUF5753"/>
    <property type="match status" value="1"/>
</dbReference>
<evidence type="ECO:0000313" key="2">
    <source>
        <dbReference type="EMBL" id="MDT0447321.1"/>
    </source>
</evidence>
<dbReference type="RefSeq" id="WP_311621433.1">
    <property type="nucleotide sequence ID" value="NZ_JAVREV010000031.1"/>
</dbReference>
<dbReference type="Pfam" id="PF13560">
    <property type="entry name" value="HTH_31"/>
    <property type="match status" value="1"/>
</dbReference>
<keyword evidence="3" id="KW-1185">Reference proteome</keyword>